<keyword evidence="3 6" id="KW-0812">Transmembrane</keyword>
<feature type="domain" description="EamA" evidence="7">
    <location>
        <begin position="192"/>
        <end position="330"/>
    </location>
</feature>
<feature type="transmembrane region" description="Helical" evidence="6">
    <location>
        <begin position="12"/>
        <end position="30"/>
    </location>
</feature>
<gene>
    <name evidence="8" type="ORF">BVC80_237g40</name>
</gene>
<reference evidence="8 9" key="1">
    <citation type="journal article" date="2017" name="Mol. Plant">
        <title>The Genome of Medicinal Plant Macleaya cordata Provides New Insights into Benzylisoquinoline Alkaloids Metabolism.</title>
        <authorList>
            <person name="Liu X."/>
            <person name="Liu Y."/>
            <person name="Huang P."/>
            <person name="Ma Y."/>
            <person name="Qing Z."/>
            <person name="Tang Q."/>
            <person name="Cao H."/>
            <person name="Cheng P."/>
            <person name="Zheng Y."/>
            <person name="Yuan Z."/>
            <person name="Zhou Y."/>
            <person name="Liu J."/>
            <person name="Tang Z."/>
            <person name="Zhuo Y."/>
            <person name="Zhang Y."/>
            <person name="Yu L."/>
            <person name="Huang J."/>
            <person name="Yang P."/>
            <person name="Peng Q."/>
            <person name="Zhang J."/>
            <person name="Jiang W."/>
            <person name="Zhang Z."/>
            <person name="Lin K."/>
            <person name="Ro D.K."/>
            <person name="Chen X."/>
            <person name="Xiong X."/>
            <person name="Shang Y."/>
            <person name="Huang S."/>
            <person name="Zeng J."/>
        </authorList>
    </citation>
    <scope>NUCLEOTIDE SEQUENCE [LARGE SCALE GENOMIC DNA]</scope>
    <source>
        <strain evidence="9">cv. BLH2017</strain>
        <tissue evidence="8">Root</tissue>
    </source>
</reference>
<evidence type="ECO:0000256" key="3">
    <source>
        <dbReference type="ARBA" id="ARBA00022692"/>
    </source>
</evidence>
<dbReference type="Pfam" id="PF00892">
    <property type="entry name" value="EamA"/>
    <property type="match status" value="2"/>
</dbReference>
<feature type="transmembrane region" description="Helical" evidence="6">
    <location>
        <begin position="222"/>
        <end position="243"/>
    </location>
</feature>
<dbReference type="SUPFAM" id="SSF103481">
    <property type="entry name" value="Multidrug resistance efflux transporter EmrE"/>
    <property type="match status" value="2"/>
</dbReference>
<evidence type="ECO:0000259" key="7">
    <source>
        <dbReference type="Pfam" id="PF00892"/>
    </source>
</evidence>
<dbReference type="InterPro" id="IPR037185">
    <property type="entry name" value="EmrE-like"/>
</dbReference>
<protein>
    <recommendedName>
        <fullName evidence="6">WAT1-related protein</fullName>
    </recommendedName>
</protein>
<sequence>MSEMKRCNEWQPVFLMVAIDFALAIANVLLKKVVDKGMNHLVLITYRTSISAVFLAPMAYFWERKTRPKLTSGILCHLFLSAMLGATLTQYFFLLGIQHTSVTFSCAFINMVPVITFIMALPFGLETVDIRSKSGCAKVLGTIVCVGGAMILTLYKGMPLTNLSDSRETGTIHTTNQESWLNPNNKTERWTIGTIALVAGSLVWSSWFLVQARISKRYPCQYSSTTVMCFFGTIQSALLSLVMNRKISVWVLKGKMEILTVLYAGIVGSGLCFVGMSWCVKKRGPLFTAAFSPLIQIIVAMFDFSILHEQLHLGSVLGSILVIVGLYILLWGKSKEAKACVAKQVQEAEDHDEEDQASSVLA</sequence>
<dbReference type="AlphaFoldDB" id="A0A200RB48"/>
<feature type="transmembrane region" description="Helical" evidence="6">
    <location>
        <begin position="190"/>
        <end position="210"/>
    </location>
</feature>
<dbReference type="GO" id="GO:0022857">
    <property type="term" value="F:transmembrane transporter activity"/>
    <property type="evidence" value="ECO:0007669"/>
    <property type="project" value="InterPro"/>
</dbReference>
<evidence type="ECO:0000256" key="2">
    <source>
        <dbReference type="ARBA" id="ARBA00007635"/>
    </source>
</evidence>
<dbReference type="PANTHER" id="PTHR31218">
    <property type="entry name" value="WAT1-RELATED PROTEIN"/>
    <property type="match status" value="1"/>
</dbReference>
<feature type="transmembrane region" description="Helical" evidence="6">
    <location>
        <begin position="286"/>
        <end position="307"/>
    </location>
</feature>
<dbReference type="InterPro" id="IPR030184">
    <property type="entry name" value="WAT1-related"/>
</dbReference>
<keyword evidence="9" id="KW-1185">Reference proteome</keyword>
<feature type="transmembrane region" description="Helical" evidence="6">
    <location>
        <begin position="102"/>
        <end position="123"/>
    </location>
</feature>
<dbReference type="OrthoDB" id="1728340at2759"/>
<dbReference type="OMA" id="ETEHGHS"/>
<comment type="subcellular location">
    <subcellularLocation>
        <location evidence="1 6">Membrane</location>
        <topology evidence="1 6">Multi-pass membrane protein</topology>
    </subcellularLocation>
</comment>
<dbReference type="GO" id="GO:0016020">
    <property type="term" value="C:membrane"/>
    <property type="evidence" value="ECO:0007669"/>
    <property type="project" value="UniProtKB-SubCell"/>
</dbReference>
<feature type="transmembrane region" description="Helical" evidence="6">
    <location>
        <begin position="258"/>
        <end position="279"/>
    </location>
</feature>
<evidence type="ECO:0000256" key="1">
    <source>
        <dbReference type="ARBA" id="ARBA00004141"/>
    </source>
</evidence>
<evidence type="ECO:0000313" key="8">
    <source>
        <dbReference type="EMBL" id="OVA19940.1"/>
    </source>
</evidence>
<evidence type="ECO:0000256" key="4">
    <source>
        <dbReference type="ARBA" id="ARBA00022989"/>
    </source>
</evidence>
<accession>A0A200RB48</accession>
<name>A0A200RB48_MACCD</name>
<comment type="similarity">
    <text evidence="2 6">Belongs to the drug/metabolite transporter (DMT) superfamily. Plant drug/metabolite exporter (P-DME) (TC 2.A.7.4) family.</text>
</comment>
<dbReference type="InParanoid" id="A0A200RB48"/>
<comment type="caution">
    <text evidence="8">The sequence shown here is derived from an EMBL/GenBank/DDBJ whole genome shotgun (WGS) entry which is preliminary data.</text>
</comment>
<evidence type="ECO:0000256" key="6">
    <source>
        <dbReference type="RuleBase" id="RU363077"/>
    </source>
</evidence>
<dbReference type="Proteomes" id="UP000195402">
    <property type="component" value="Unassembled WGS sequence"/>
</dbReference>
<evidence type="ECO:0000256" key="5">
    <source>
        <dbReference type="ARBA" id="ARBA00023136"/>
    </source>
</evidence>
<feature type="transmembrane region" description="Helical" evidence="6">
    <location>
        <begin position="135"/>
        <end position="155"/>
    </location>
</feature>
<proteinExistence type="inferred from homology"/>
<keyword evidence="5 6" id="KW-0472">Membrane</keyword>
<feature type="transmembrane region" description="Helical" evidence="6">
    <location>
        <begin position="74"/>
        <end position="96"/>
    </location>
</feature>
<evidence type="ECO:0000313" key="9">
    <source>
        <dbReference type="Proteomes" id="UP000195402"/>
    </source>
</evidence>
<feature type="domain" description="EamA" evidence="7">
    <location>
        <begin position="13"/>
        <end position="145"/>
    </location>
</feature>
<dbReference type="InterPro" id="IPR000620">
    <property type="entry name" value="EamA_dom"/>
</dbReference>
<dbReference type="EMBL" id="MVGT01000164">
    <property type="protein sequence ID" value="OVA19940.1"/>
    <property type="molecule type" value="Genomic_DNA"/>
</dbReference>
<organism evidence="8 9">
    <name type="scientific">Macleaya cordata</name>
    <name type="common">Five-seeded plume-poppy</name>
    <name type="synonym">Bocconia cordata</name>
    <dbReference type="NCBI Taxonomy" id="56857"/>
    <lineage>
        <taxon>Eukaryota</taxon>
        <taxon>Viridiplantae</taxon>
        <taxon>Streptophyta</taxon>
        <taxon>Embryophyta</taxon>
        <taxon>Tracheophyta</taxon>
        <taxon>Spermatophyta</taxon>
        <taxon>Magnoliopsida</taxon>
        <taxon>Ranunculales</taxon>
        <taxon>Papaveraceae</taxon>
        <taxon>Papaveroideae</taxon>
        <taxon>Macleaya</taxon>
    </lineage>
</organism>
<keyword evidence="4 6" id="KW-1133">Transmembrane helix</keyword>
<feature type="transmembrane region" description="Helical" evidence="6">
    <location>
        <begin position="313"/>
        <end position="330"/>
    </location>
</feature>
<feature type="transmembrane region" description="Helical" evidence="6">
    <location>
        <begin position="42"/>
        <end position="62"/>
    </location>
</feature>